<dbReference type="Proteomes" id="UP000221653">
    <property type="component" value="Unassembled WGS sequence"/>
</dbReference>
<dbReference type="InterPro" id="IPR018647">
    <property type="entry name" value="SLFN_3-like_DNA/RNA_helicase"/>
</dbReference>
<dbReference type="Gene3D" id="3.40.50.300">
    <property type="entry name" value="P-loop containing nucleotide triphosphate hydrolases"/>
    <property type="match status" value="1"/>
</dbReference>
<dbReference type="SUPFAM" id="SSF52540">
    <property type="entry name" value="P-loop containing nucleoside triphosphate hydrolases"/>
    <property type="match status" value="1"/>
</dbReference>
<feature type="domain" description="GIY-YIG" evidence="1">
    <location>
        <begin position="44"/>
        <end position="76"/>
    </location>
</feature>
<dbReference type="RefSeq" id="WP_048379084.1">
    <property type="nucleotide sequence ID" value="NZ_LDYE01000003.1"/>
</dbReference>
<comment type="caution">
    <text evidence="3">The sequence shown here is derived from an EMBL/GenBank/DDBJ whole genome shotgun (WGS) entry which is preliminary data.</text>
</comment>
<dbReference type="EMBL" id="PDJF01000001">
    <property type="protein sequence ID" value="PFG28853.1"/>
    <property type="molecule type" value="Genomic_DNA"/>
</dbReference>
<dbReference type="OrthoDB" id="3193269at2"/>
<dbReference type="InterPro" id="IPR000305">
    <property type="entry name" value="GIY-YIG_endonuc"/>
</dbReference>
<dbReference type="Pfam" id="PF09848">
    <property type="entry name" value="SLFN-g3_helicase"/>
    <property type="match status" value="1"/>
</dbReference>
<name>A0A2A9DQH9_9CORY</name>
<keyword evidence="4" id="KW-1185">Reference proteome</keyword>
<accession>A0A2A9DQH9</accession>
<sequence length="631" mass="72341">MKLTGRTKAIVKPFPYSTEDLARFVDEISASDEETRQLLLKYPTVYVIYYQENGSYRVYVGETNSIEQRTKTHLLDDPRIAEKQLSKIDLENVLKSENEFTASQRQSARWRAFRDKNSTIIVIGHSLFNKSMTLDIEDRLMLYLSSATDVDSAERNGIDLNNGRRNIQTDYFTREYVNKTFQQIWRRLRKHDQQLFPLERLIRDSALFKASPFHQLNEQQVGAKLQILNAVDAANTPQEDTRDTPTNQLILVQGGAGTGKTVLLSSIFFDLFQTYGTDEQTGAPTDFNAFLLVNHDEQVIVYQQIAEKLGLGNKKDPRVMKPTKFINDRPEDREKADIVLIDEAHLLWTQGKQSYRGKNQLKDIMKRARIVVAVFDPMQILAGNQFWSEEDLHVLQSQAGEGNIIQLDKQMRIHSDGPAEAWISAFVNEGEIFQIPTDDRYKIEIFDSPHALHEVIRHKSRYDEESEVEKGLSRLIATYDWKFSSGKTRPEDSETWDVVIGPDFRLPWNNQGKYNRRDKHKAWAERDQTVDEVGSIFTIQGFDLNYSGVIIGPSVKYRDGKVVFDSSESANPNVINKRTIIVNGKEEKIDVSKQLLKNQLNVLLTRGVRGLGIYAVDDALREALLEAQTAK</sequence>
<proteinExistence type="predicted"/>
<dbReference type="InterPro" id="IPR027417">
    <property type="entry name" value="P-loop_NTPase"/>
</dbReference>
<organism evidence="3 4">
    <name type="scientific">Corynebacterium renale</name>
    <dbReference type="NCBI Taxonomy" id="1724"/>
    <lineage>
        <taxon>Bacteria</taxon>
        <taxon>Bacillati</taxon>
        <taxon>Actinomycetota</taxon>
        <taxon>Actinomycetes</taxon>
        <taxon>Mycobacteriales</taxon>
        <taxon>Corynebacteriaceae</taxon>
        <taxon>Corynebacterium</taxon>
    </lineage>
</organism>
<gene>
    <name evidence="3" type="ORF">ATK06_1979</name>
</gene>
<reference evidence="3 4" key="1">
    <citation type="submission" date="2017-10" db="EMBL/GenBank/DDBJ databases">
        <title>Sequencing the genomes of 1000 actinobacteria strains.</title>
        <authorList>
            <person name="Klenk H.-P."/>
        </authorList>
    </citation>
    <scope>NUCLEOTIDE SEQUENCE [LARGE SCALE GENOMIC DNA]</scope>
    <source>
        <strain evidence="3 4">DSM 20688</strain>
    </source>
</reference>
<dbReference type="Pfam" id="PF01541">
    <property type="entry name" value="GIY-YIG"/>
    <property type="match status" value="1"/>
</dbReference>
<evidence type="ECO:0000313" key="3">
    <source>
        <dbReference type="EMBL" id="PFG28853.1"/>
    </source>
</evidence>
<evidence type="ECO:0000259" key="2">
    <source>
        <dbReference type="Pfam" id="PF09848"/>
    </source>
</evidence>
<evidence type="ECO:0000313" key="4">
    <source>
        <dbReference type="Proteomes" id="UP000221653"/>
    </source>
</evidence>
<dbReference type="AlphaFoldDB" id="A0A2A9DQH9"/>
<evidence type="ECO:0000259" key="1">
    <source>
        <dbReference type="Pfam" id="PF01541"/>
    </source>
</evidence>
<dbReference type="STRING" id="1724.GCA_001044175_00899"/>
<protein>
    <submittedName>
        <fullName evidence="3">Uncharacterized protein</fullName>
    </submittedName>
</protein>
<feature type="domain" description="Schlafen group 3-like DNA/RNA helicase" evidence="2">
    <location>
        <begin position="248"/>
        <end position="617"/>
    </location>
</feature>